<dbReference type="EnsemblMetazoa" id="GPAI032881-RA">
    <property type="protein sequence ID" value="GPAI032881-PA"/>
    <property type="gene ID" value="GPAI032881"/>
</dbReference>
<feature type="compositionally biased region" description="Low complexity" evidence="1">
    <location>
        <begin position="104"/>
        <end position="113"/>
    </location>
</feature>
<dbReference type="VEuPathDB" id="VectorBase:GPAI032881"/>
<name>A0A1B0A2Z7_GLOPL</name>
<feature type="compositionally biased region" description="Basic and acidic residues" evidence="1">
    <location>
        <begin position="1"/>
        <end position="33"/>
    </location>
</feature>
<sequence length="215" mass="24276">MIICNSDRKVIKEEEAKRKEESRIKEKTPERQKPKAVKRKNSKEENAFALDKNELRKKYEQLDRGEREESSASTPTSSSSSSSPPSSSSAATQKSSGHNYSRQASPSATATSSLHHSHHYGKYVPDGYLINEHGILMTHDFVQTPTASIPTSSVVTASNGHHIEDYADIKIEEFNETDLRLTSEEMSQWQDDCYDVYLIFSYGEKSDLYTEPFEG</sequence>
<evidence type="ECO:0000313" key="3">
    <source>
        <dbReference type="Proteomes" id="UP000092445"/>
    </source>
</evidence>
<evidence type="ECO:0000256" key="1">
    <source>
        <dbReference type="SAM" id="MobiDB-lite"/>
    </source>
</evidence>
<feature type="compositionally biased region" description="Low complexity" evidence="1">
    <location>
        <begin position="71"/>
        <end position="92"/>
    </location>
</feature>
<accession>A0A1B0A2Z7</accession>
<keyword evidence="3" id="KW-1185">Reference proteome</keyword>
<feature type="compositionally biased region" description="Basic and acidic residues" evidence="1">
    <location>
        <begin position="42"/>
        <end position="70"/>
    </location>
</feature>
<feature type="region of interest" description="Disordered" evidence="1">
    <location>
        <begin position="1"/>
        <end position="113"/>
    </location>
</feature>
<feature type="compositionally biased region" description="Polar residues" evidence="1">
    <location>
        <begin position="93"/>
        <end position="103"/>
    </location>
</feature>
<dbReference type="Proteomes" id="UP000092445">
    <property type="component" value="Unassembled WGS sequence"/>
</dbReference>
<protein>
    <submittedName>
        <fullName evidence="2">Uncharacterized protein</fullName>
    </submittedName>
</protein>
<evidence type="ECO:0000313" key="2">
    <source>
        <dbReference type="EnsemblMetazoa" id="GPAI032881-PA"/>
    </source>
</evidence>
<dbReference type="AlphaFoldDB" id="A0A1B0A2Z7"/>
<reference evidence="3" key="1">
    <citation type="submission" date="2014-03" db="EMBL/GenBank/DDBJ databases">
        <authorList>
            <person name="Aksoy S."/>
            <person name="Warren W."/>
            <person name="Wilson R.K."/>
        </authorList>
    </citation>
    <scope>NUCLEOTIDE SEQUENCE [LARGE SCALE GENOMIC DNA]</scope>
    <source>
        <strain evidence="3">IAEA</strain>
    </source>
</reference>
<reference evidence="2" key="2">
    <citation type="submission" date="2020-05" db="UniProtKB">
        <authorList>
            <consortium name="EnsemblMetazoa"/>
        </authorList>
    </citation>
    <scope>IDENTIFICATION</scope>
    <source>
        <strain evidence="2">IAEA</strain>
    </source>
</reference>
<proteinExistence type="predicted"/>
<organism evidence="2 3">
    <name type="scientific">Glossina pallidipes</name>
    <name type="common">Tsetse fly</name>
    <dbReference type="NCBI Taxonomy" id="7398"/>
    <lineage>
        <taxon>Eukaryota</taxon>
        <taxon>Metazoa</taxon>
        <taxon>Ecdysozoa</taxon>
        <taxon>Arthropoda</taxon>
        <taxon>Hexapoda</taxon>
        <taxon>Insecta</taxon>
        <taxon>Pterygota</taxon>
        <taxon>Neoptera</taxon>
        <taxon>Endopterygota</taxon>
        <taxon>Diptera</taxon>
        <taxon>Brachycera</taxon>
        <taxon>Muscomorpha</taxon>
        <taxon>Hippoboscoidea</taxon>
        <taxon>Glossinidae</taxon>
        <taxon>Glossina</taxon>
    </lineage>
</organism>